<comment type="caution">
    <text evidence="2">The sequence shown here is derived from an EMBL/GenBank/DDBJ whole genome shotgun (WGS) entry which is preliminary data.</text>
</comment>
<dbReference type="GO" id="GO:0004852">
    <property type="term" value="F:uroporphyrinogen-III synthase activity"/>
    <property type="evidence" value="ECO:0007669"/>
    <property type="project" value="InterPro"/>
</dbReference>
<dbReference type="Proteomes" id="UP000052013">
    <property type="component" value="Unassembled WGS sequence"/>
</dbReference>
<organism evidence="2 3">
    <name type="scientific">Lentilactobacillus diolivorans DSM 14421</name>
    <dbReference type="NCBI Taxonomy" id="1423739"/>
    <lineage>
        <taxon>Bacteria</taxon>
        <taxon>Bacillati</taxon>
        <taxon>Bacillota</taxon>
        <taxon>Bacilli</taxon>
        <taxon>Lactobacillales</taxon>
        <taxon>Lactobacillaceae</taxon>
        <taxon>Lentilactobacillus</taxon>
    </lineage>
</organism>
<dbReference type="InterPro" id="IPR036108">
    <property type="entry name" value="4pyrrol_syn_uPrphyn_synt_sf"/>
</dbReference>
<dbReference type="InterPro" id="IPR003754">
    <property type="entry name" value="4pyrrol_synth_uPrphyn_synth"/>
</dbReference>
<feature type="domain" description="Tetrapyrrole biosynthesis uroporphyrinogen III synthase" evidence="1">
    <location>
        <begin position="36"/>
        <end position="221"/>
    </location>
</feature>
<gene>
    <name evidence="2" type="ORF">FC85_GL001962</name>
</gene>
<dbReference type="AlphaFoldDB" id="A0A0R1RZQ0"/>
<evidence type="ECO:0000313" key="2">
    <source>
        <dbReference type="EMBL" id="KRL62454.1"/>
    </source>
</evidence>
<dbReference type="STRING" id="1423739.FC85_GL001962"/>
<dbReference type="EMBL" id="AZEY01000108">
    <property type="protein sequence ID" value="KRL62454.1"/>
    <property type="molecule type" value="Genomic_DNA"/>
</dbReference>
<dbReference type="SUPFAM" id="SSF69618">
    <property type="entry name" value="HemD-like"/>
    <property type="match status" value="1"/>
</dbReference>
<sequence length="247" mass="28021">MFNWGDLEMAFLITYPEQKVNSKLQDRLQSVGATIYCPMRLLRPVSVSNADKKLIADSEYLVITSPFSLSVYLTKFSQISPSATVIALSQKMKSRLNEAGISKVRLPEQENQRSLVKLLRDLSDKKVIWLNGNLMLAHSLIPDSVKTVQIYENTWNKHLEQVAITKIRSHQINRILVTSPSSYQRIKVIQQQIPQCFSDVSYYVLGPSTGETIQRDGQRVVAPINAIDVLNQMLNRMVTDELSARVN</sequence>
<dbReference type="Gene3D" id="3.40.50.10090">
    <property type="match status" value="2"/>
</dbReference>
<proteinExistence type="predicted"/>
<dbReference type="GO" id="GO:0033014">
    <property type="term" value="P:tetrapyrrole biosynthetic process"/>
    <property type="evidence" value="ECO:0007669"/>
    <property type="project" value="InterPro"/>
</dbReference>
<reference evidence="2 3" key="1">
    <citation type="journal article" date="2015" name="Genome Announc.">
        <title>Expanding the biotechnology potential of lactobacilli through comparative genomics of 213 strains and associated genera.</title>
        <authorList>
            <person name="Sun Z."/>
            <person name="Harris H.M."/>
            <person name="McCann A."/>
            <person name="Guo C."/>
            <person name="Argimon S."/>
            <person name="Zhang W."/>
            <person name="Yang X."/>
            <person name="Jeffery I.B."/>
            <person name="Cooney J.C."/>
            <person name="Kagawa T.F."/>
            <person name="Liu W."/>
            <person name="Song Y."/>
            <person name="Salvetti E."/>
            <person name="Wrobel A."/>
            <person name="Rasinkangas P."/>
            <person name="Parkhill J."/>
            <person name="Rea M.C."/>
            <person name="O'Sullivan O."/>
            <person name="Ritari J."/>
            <person name="Douillard F.P."/>
            <person name="Paul Ross R."/>
            <person name="Yang R."/>
            <person name="Briner A.E."/>
            <person name="Felis G.E."/>
            <person name="de Vos W.M."/>
            <person name="Barrangou R."/>
            <person name="Klaenhammer T.R."/>
            <person name="Caufield P.W."/>
            <person name="Cui Y."/>
            <person name="Zhang H."/>
            <person name="O'Toole P.W."/>
        </authorList>
    </citation>
    <scope>NUCLEOTIDE SEQUENCE [LARGE SCALE GENOMIC DNA]</scope>
    <source>
        <strain evidence="2 3">DSM 14421</strain>
    </source>
</reference>
<name>A0A0R1RZQ0_9LACO</name>
<accession>A0A0R1RZQ0</accession>
<evidence type="ECO:0000313" key="3">
    <source>
        <dbReference type="Proteomes" id="UP000052013"/>
    </source>
</evidence>
<dbReference type="Pfam" id="PF02602">
    <property type="entry name" value="HEM4"/>
    <property type="match status" value="1"/>
</dbReference>
<dbReference type="PATRIC" id="fig|1423739.3.peg.2046"/>
<protein>
    <recommendedName>
        <fullName evidence="1">Tetrapyrrole biosynthesis uroporphyrinogen III synthase domain-containing protein</fullName>
    </recommendedName>
</protein>
<evidence type="ECO:0000259" key="1">
    <source>
        <dbReference type="Pfam" id="PF02602"/>
    </source>
</evidence>